<dbReference type="Pfam" id="PF01872">
    <property type="entry name" value="RibD_C"/>
    <property type="match status" value="1"/>
</dbReference>
<protein>
    <submittedName>
        <fullName evidence="2">Dihydrofolate reductase</fullName>
    </submittedName>
</protein>
<name>A0A372NTA5_9SPHI</name>
<keyword evidence="3" id="KW-1185">Reference proteome</keyword>
<dbReference type="SUPFAM" id="SSF53597">
    <property type="entry name" value="Dihydrofolate reductase-like"/>
    <property type="match status" value="1"/>
</dbReference>
<evidence type="ECO:0000259" key="1">
    <source>
        <dbReference type="Pfam" id="PF01872"/>
    </source>
</evidence>
<dbReference type="PANTHER" id="PTHR38011">
    <property type="entry name" value="DIHYDROFOLATE REDUCTASE FAMILY PROTEIN (AFU_ORTHOLOGUE AFUA_8G06820)"/>
    <property type="match status" value="1"/>
</dbReference>
<evidence type="ECO:0000313" key="3">
    <source>
        <dbReference type="Proteomes" id="UP000264217"/>
    </source>
</evidence>
<dbReference type="Gene3D" id="3.40.430.10">
    <property type="entry name" value="Dihydrofolate Reductase, subunit A"/>
    <property type="match status" value="1"/>
</dbReference>
<dbReference type="GO" id="GO:0009231">
    <property type="term" value="P:riboflavin biosynthetic process"/>
    <property type="evidence" value="ECO:0007669"/>
    <property type="project" value="InterPro"/>
</dbReference>
<dbReference type="InterPro" id="IPR002734">
    <property type="entry name" value="RibDG_C"/>
</dbReference>
<sequence>MRKVIMNLAVSLDGFIEGPNGEYDWCFADQDYGMEAFYSNTDTMFIGRKSFEMIRNDLDMFPVPNIYVFSDSISPEEGERFHVIRRDNFDAAVDQILNAEGGDIWLFGGAELVSIFMNKRLVSELLLAIHPIVLGEGKPLFQEIKSRVQLNLLESIPYDTGLLQVRYELKPWFNPETLPLL</sequence>
<reference evidence="2 3" key="1">
    <citation type="submission" date="2018-08" db="EMBL/GenBank/DDBJ databases">
        <title>Mucilaginibacter sp. MYSH2.</title>
        <authorList>
            <person name="Seo T."/>
        </authorList>
    </citation>
    <scope>NUCLEOTIDE SEQUENCE [LARGE SCALE GENOMIC DNA]</scope>
    <source>
        <strain evidence="2 3">MYSH2</strain>
    </source>
</reference>
<dbReference type="InterPro" id="IPR050765">
    <property type="entry name" value="Riboflavin_Biosynth_HTPR"/>
</dbReference>
<accession>A0A372NTA5</accession>
<feature type="domain" description="Bacterial bifunctional deaminase-reductase C-terminal" evidence="1">
    <location>
        <begin position="2"/>
        <end position="162"/>
    </location>
</feature>
<dbReference type="RefSeq" id="WP_117391915.1">
    <property type="nucleotide sequence ID" value="NZ_QWDC01000002.1"/>
</dbReference>
<comment type="caution">
    <text evidence="2">The sequence shown here is derived from an EMBL/GenBank/DDBJ whole genome shotgun (WGS) entry which is preliminary data.</text>
</comment>
<dbReference type="AlphaFoldDB" id="A0A372NTA5"/>
<dbReference type="InterPro" id="IPR024072">
    <property type="entry name" value="DHFR-like_dom_sf"/>
</dbReference>
<dbReference type="EMBL" id="QWDC01000002">
    <property type="protein sequence ID" value="RFZ92204.1"/>
    <property type="molecule type" value="Genomic_DNA"/>
</dbReference>
<evidence type="ECO:0000313" key="2">
    <source>
        <dbReference type="EMBL" id="RFZ92204.1"/>
    </source>
</evidence>
<dbReference type="Proteomes" id="UP000264217">
    <property type="component" value="Unassembled WGS sequence"/>
</dbReference>
<dbReference type="GO" id="GO:0008703">
    <property type="term" value="F:5-amino-6-(5-phosphoribosylamino)uracil reductase activity"/>
    <property type="evidence" value="ECO:0007669"/>
    <property type="project" value="InterPro"/>
</dbReference>
<gene>
    <name evidence="2" type="ORF">D0C36_12250</name>
</gene>
<dbReference type="PANTHER" id="PTHR38011:SF11">
    <property type="entry name" value="2,5-DIAMINO-6-RIBOSYLAMINO-4(3H)-PYRIMIDINONE 5'-PHOSPHATE REDUCTASE"/>
    <property type="match status" value="1"/>
</dbReference>
<dbReference type="OrthoDB" id="195113at2"/>
<organism evidence="2 3">
    <name type="scientific">Mucilaginibacter conchicola</name>
    <dbReference type="NCBI Taxonomy" id="2303333"/>
    <lineage>
        <taxon>Bacteria</taxon>
        <taxon>Pseudomonadati</taxon>
        <taxon>Bacteroidota</taxon>
        <taxon>Sphingobacteriia</taxon>
        <taxon>Sphingobacteriales</taxon>
        <taxon>Sphingobacteriaceae</taxon>
        <taxon>Mucilaginibacter</taxon>
    </lineage>
</organism>
<proteinExistence type="predicted"/>